<dbReference type="SMART" id="SM00088">
    <property type="entry name" value="PINT"/>
    <property type="match status" value="1"/>
</dbReference>
<accession>A0A1Y2J738</accession>
<dbReference type="AlphaFoldDB" id="A0A1Y2J738"/>
<dbReference type="PANTHER" id="PTHR14145">
    <property type="entry name" value="26S PROTESOME SUBUNIT 6"/>
    <property type="match status" value="1"/>
</dbReference>
<evidence type="ECO:0000256" key="1">
    <source>
        <dbReference type="ARBA" id="ARBA00022942"/>
    </source>
</evidence>
<dbReference type="Proteomes" id="UP000193067">
    <property type="component" value="Unassembled WGS sequence"/>
</dbReference>
<dbReference type="Gene3D" id="1.25.40.570">
    <property type="match status" value="1"/>
</dbReference>
<dbReference type="Pfam" id="PF01399">
    <property type="entry name" value="PCI"/>
    <property type="match status" value="1"/>
</dbReference>
<dbReference type="STRING" id="1353009.A0A1Y2J738"/>
<dbReference type="InterPro" id="IPR036390">
    <property type="entry name" value="WH_DNA-bd_sf"/>
</dbReference>
<dbReference type="GO" id="GO:0043161">
    <property type="term" value="P:proteasome-mediated ubiquitin-dependent protein catabolic process"/>
    <property type="evidence" value="ECO:0007669"/>
    <property type="project" value="TreeGrafter"/>
</dbReference>
<feature type="domain" description="PCI" evidence="2">
    <location>
        <begin position="15"/>
        <end position="169"/>
    </location>
</feature>
<name>A0A1Y2J738_TRAC3</name>
<evidence type="ECO:0000259" key="2">
    <source>
        <dbReference type="PROSITE" id="PS50250"/>
    </source>
</evidence>
<keyword evidence="1" id="KW-0647">Proteasome</keyword>
<dbReference type="PROSITE" id="PS50250">
    <property type="entry name" value="PCI"/>
    <property type="match status" value="1"/>
</dbReference>
<evidence type="ECO:0000313" key="4">
    <source>
        <dbReference type="Proteomes" id="UP000193067"/>
    </source>
</evidence>
<dbReference type="InterPro" id="IPR045135">
    <property type="entry name" value="Rpn7_N"/>
</dbReference>
<dbReference type="EMBL" id="KZ084086">
    <property type="protein sequence ID" value="OSD08281.1"/>
    <property type="molecule type" value="Genomic_DNA"/>
</dbReference>
<evidence type="ECO:0000313" key="3">
    <source>
        <dbReference type="EMBL" id="OSD08281.1"/>
    </source>
</evidence>
<dbReference type="InterPro" id="IPR019585">
    <property type="entry name" value="Rpn7/CSN1"/>
</dbReference>
<dbReference type="InterPro" id="IPR000717">
    <property type="entry name" value="PCI_dom"/>
</dbReference>
<reference evidence="3 4" key="1">
    <citation type="journal article" date="2015" name="Biotechnol. Biofuels">
        <title>Enhanced degradation of softwood versus hardwood by the white-rot fungus Pycnoporus coccineus.</title>
        <authorList>
            <person name="Couturier M."/>
            <person name="Navarro D."/>
            <person name="Chevret D."/>
            <person name="Henrissat B."/>
            <person name="Piumi F."/>
            <person name="Ruiz-Duenas F.J."/>
            <person name="Martinez A.T."/>
            <person name="Grigoriev I.V."/>
            <person name="Riley R."/>
            <person name="Lipzen A."/>
            <person name="Berrin J.G."/>
            <person name="Master E.R."/>
            <person name="Rosso M.N."/>
        </authorList>
    </citation>
    <scope>NUCLEOTIDE SEQUENCE [LARGE SCALE GENOMIC DNA]</scope>
    <source>
        <strain evidence="3 4">BRFM310</strain>
    </source>
</reference>
<dbReference type="Pfam" id="PF10602">
    <property type="entry name" value="RPN7"/>
    <property type="match status" value="1"/>
</dbReference>
<protein>
    <recommendedName>
        <fullName evidence="2">PCI domain-containing protein</fullName>
    </recommendedName>
</protein>
<organism evidence="3 4">
    <name type="scientific">Trametes coccinea (strain BRFM310)</name>
    <name type="common">Pycnoporus coccineus</name>
    <dbReference type="NCBI Taxonomy" id="1353009"/>
    <lineage>
        <taxon>Eukaryota</taxon>
        <taxon>Fungi</taxon>
        <taxon>Dikarya</taxon>
        <taxon>Basidiomycota</taxon>
        <taxon>Agaricomycotina</taxon>
        <taxon>Agaricomycetes</taxon>
        <taxon>Polyporales</taxon>
        <taxon>Polyporaceae</taxon>
        <taxon>Trametes</taxon>
    </lineage>
</organism>
<dbReference type="SUPFAM" id="SSF46785">
    <property type="entry name" value="Winged helix' DNA-binding domain"/>
    <property type="match status" value="1"/>
</dbReference>
<sequence>MQVSRYVTSSLSIRQFKRGAELLLDALSTFTATELISYNDCVASTIISNVLTLNRPDLSKKLITAPEVIQVLPEFPVLADLMKNLYDSHYDKFFLALAATEQTHLKPNRLLAPHTRYYVREMRISALARSFGVSVEFVDSELSRFIASGRLHCTIDKVNGVVETNRPSVKNAQYETVIRQGDILLNAVQRLSKVLY</sequence>
<dbReference type="GO" id="GO:0005838">
    <property type="term" value="C:proteasome regulatory particle"/>
    <property type="evidence" value="ECO:0007669"/>
    <property type="project" value="TreeGrafter"/>
</dbReference>
<keyword evidence="4" id="KW-1185">Reference proteome</keyword>
<dbReference type="Pfam" id="PF21154">
    <property type="entry name" value="RPN7_PSMD6_C"/>
    <property type="match status" value="1"/>
</dbReference>
<gene>
    <name evidence="3" type="ORF">PYCCODRAFT_1462545</name>
</gene>
<dbReference type="PANTHER" id="PTHR14145:SF1">
    <property type="entry name" value="26S PROTEASOME NON-ATPASE REGULATORY SUBUNIT 6"/>
    <property type="match status" value="1"/>
</dbReference>
<dbReference type="InterPro" id="IPR049549">
    <property type="entry name" value="RPN7_PSMD6_C"/>
</dbReference>
<dbReference type="OrthoDB" id="1452at2759"/>
<proteinExistence type="predicted"/>